<keyword evidence="1" id="KW-1133">Transmembrane helix</keyword>
<accession>A0A7W4KDZ2</accession>
<feature type="transmembrane region" description="Helical" evidence="1">
    <location>
        <begin position="66"/>
        <end position="83"/>
    </location>
</feature>
<evidence type="ECO:0000256" key="1">
    <source>
        <dbReference type="SAM" id="Phobius"/>
    </source>
</evidence>
<organism evidence="2 3">
    <name type="scientific">Gluconacetobacter takamatsuzukensis</name>
    <dbReference type="NCBI Taxonomy" id="1286190"/>
    <lineage>
        <taxon>Bacteria</taxon>
        <taxon>Pseudomonadati</taxon>
        <taxon>Pseudomonadota</taxon>
        <taxon>Alphaproteobacteria</taxon>
        <taxon>Acetobacterales</taxon>
        <taxon>Acetobacteraceae</taxon>
        <taxon>Gluconacetobacter</taxon>
    </lineage>
</organism>
<sequence length="102" mass="10851">MIEPIAGTVEQCPFCHRTIRGTVEICPHCGAERRFGPTLRESLLTFAVGVSVGPVFMLIIGAGVQLAVLAAAIGGLLGFFVAHSRHAGDRWMKPPAGWTPPE</sequence>
<evidence type="ECO:0000313" key="3">
    <source>
        <dbReference type="Proteomes" id="UP000540556"/>
    </source>
</evidence>
<keyword evidence="1" id="KW-0472">Membrane</keyword>
<comment type="caution">
    <text evidence="2">The sequence shown here is derived from an EMBL/GenBank/DDBJ whole genome shotgun (WGS) entry which is preliminary data.</text>
</comment>
<proteinExistence type="predicted"/>
<dbReference type="RefSeq" id="WP_182949629.1">
    <property type="nucleotide sequence ID" value="NZ_JABEQK010000005.1"/>
</dbReference>
<feature type="transmembrane region" description="Helical" evidence="1">
    <location>
        <begin position="43"/>
        <end position="60"/>
    </location>
</feature>
<dbReference type="Proteomes" id="UP000540556">
    <property type="component" value="Unassembled WGS sequence"/>
</dbReference>
<dbReference type="EMBL" id="JABEQK010000005">
    <property type="protein sequence ID" value="MBB2205115.1"/>
    <property type="molecule type" value="Genomic_DNA"/>
</dbReference>
<keyword evidence="1" id="KW-0812">Transmembrane</keyword>
<protein>
    <recommendedName>
        <fullName evidence="4">Zinc ribbon domain-containing protein</fullName>
    </recommendedName>
</protein>
<evidence type="ECO:0000313" key="2">
    <source>
        <dbReference type="EMBL" id="MBB2205115.1"/>
    </source>
</evidence>
<reference evidence="2 3" key="1">
    <citation type="submission" date="2020-04" db="EMBL/GenBank/DDBJ databases">
        <title>Description of novel Gluconacetobacter.</title>
        <authorList>
            <person name="Sombolestani A."/>
        </authorList>
    </citation>
    <scope>NUCLEOTIDE SEQUENCE [LARGE SCALE GENOMIC DNA]</scope>
    <source>
        <strain evidence="2 3">LMG 27800</strain>
    </source>
</reference>
<name>A0A7W4KDZ2_9PROT</name>
<dbReference type="AlphaFoldDB" id="A0A7W4KDZ2"/>
<keyword evidence="3" id="KW-1185">Reference proteome</keyword>
<gene>
    <name evidence="2" type="ORF">HLH27_08805</name>
</gene>
<evidence type="ECO:0008006" key="4">
    <source>
        <dbReference type="Google" id="ProtNLM"/>
    </source>
</evidence>